<feature type="compositionally biased region" description="Basic and acidic residues" evidence="6">
    <location>
        <begin position="683"/>
        <end position="710"/>
    </location>
</feature>
<feature type="region of interest" description="Disordered" evidence="6">
    <location>
        <begin position="1101"/>
        <end position="1135"/>
    </location>
</feature>
<dbReference type="InterPro" id="IPR018834">
    <property type="entry name" value="DNA/RNA-bd_Est1-type"/>
</dbReference>
<feature type="compositionally biased region" description="Basic residues" evidence="6">
    <location>
        <begin position="624"/>
        <end position="638"/>
    </location>
</feature>
<keyword evidence="4" id="KW-0866">Nonsense-mediated mRNA decay</keyword>
<dbReference type="GeneID" id="115875527"/>
<sequence>MEEQKKGIDVDFKFTERKNMKSGKPQQQIYKPGSGKLRRSNQGAEDIISESSSPRNISGISTSLNNLKSKSYTSTDFTPTNDQHKRNKKPDRELYVPKPIQAREQLSPQSYDQNINIQNGSDKNLNSDLRMSKRYSSSRSGHQGNSDRKPDQQNEWRDKSPVSNKNLRLGSEPRGFHSGSNWPRERDRHKERDTRSVEPTGLGNHNQNNEKIQSKPPSGRRHSVIGNLEQEKKRLNLIKQFENVGPRLRKKFLQQNGLTPEDVGWDGLTSVYQQSTSSQPLTSNYHSLDAYSTLPRYPATTYNSNVGYHTLPSQPRGRGRLQQEYEFQPGPVFRSITPEKGGFCRSPVSSRPGTPPRRFDRPPSRSQTPTTNYYDETRSNHDSSMDRGRSNVFDRLGDRAREHQQFERDSYRKKDDKPRRDDENRNTRRDDNRNKRSDFRGDGDRDRSDRNRREYPRKNDRMRRRGGRDRRSSSRDTIRQEQRPDYDKRYLSDLNQNVSESETAQTISDPKEHEAYTAYPPSDSNVPEQQSSDYATAPKSNVGSGLDTQLTSLTADVASDIEVKKIDILDDDRVILDWNEEVDLYCKLESEALSDALTRSSSVTSLQEISTRSMPASTSTTPNTKKKRKGGRRRRSRSTYRDKTPINNRGRKDSIASIESRDRDNFRVPHNIPSNNDRRRRGSRDPRGSREGSFDRFHNKSRGSSRDVSFDRSQSTGTSENWRDEIRRSRQNSEREGSVISRRISSDRSRTNSELEDHPIDNTTKKAGILVLPPKSPESTQISASERPKFPEIKKTPPQQKTLFDPNNPKKPILVKSPGSRVAVPGFSESTGSAPPQMYTTDQFGNLRPNWYDESSDEFNACHYPDLLRDIKKADTELQYILNNGLLLVNYETVDNLRQFLKSALEFLLCKAIKFCQTENMEHHVWKLLYYNIIEITRKAITNDPENKQQYKGFLLYLIEEGTKYFERLITLLEDTYKFKVSNYIGNNSMVQHKGLGFVGLALVSIQKLFLFLGDLGRYKEQVNETSNYGKCRQWYIKSHEINPKNGKPYNQLAVLAVYSKRKLDAVYYYMRSLMSSNPVPSARESLISLFEESRKKFEQGEKKRREERLERQRQHMKQKESEDNGTPNFLRKETWIHPEGGRRLHRTTKALQNELQDSEEEDLAALSSVDVNKRFVISYLHVHGKLINKVGMESFQDAAMQMLKEFRVLLQHSPVPLPSNRFLQLLALNMFAIESTQLKDIQLQQGNTAYRSEYQERALIVSLQMFNLILERCLSILQEHAENFRQQEKSGSPLDSLPHDANVLLPAIKVWCDWMLCHTSVWNPPPSTQDFKVGSSNDLWSRLGLLMNILETMDQDSTEIFTTDPKEGYDAVRLPEDVVLFGFTPLMFKERETAFAPSGFDVEAAQLGLRISRLLFFGTIYLCGLEPPVLKLEIEDGRRDYVSVVTSERGRDSPRDDAILARNDEVLLETFSGDEEESENDRTQTTDVNDLRETSSEVKDLINRKQELEKRKKSQDLHRQRVMKILSQSVVSVHLEIRPKYLVPDTNCFIDHMTSIQNIAKSHTYTVMVPIVVLSELEGLSKGTPSTKVRGLSVPNAEHAQKVAQASRLALDFLKKRHPSVKCVTTRGAVLASTTFSTEDDATWDSTITNDDKILTTALVLCKNHMNQPEVVEGEPRHLVRDVVLLTEDRNLRVKAYARDVAVRALPDFMRWAGLG</sequence>
<name>A0A6J2X6R8_SITOR</name>
<feature type="compositionally biased region" description="Basic and acidic residues" evidence="6">
    <location>
        <begin position="786"/>
        <end position="795"/>
    </location>
</feature>
<dbReference type="PANTHER" id="PTHR15696:SF0">
    <property type="entry name" value="TELOMERASE-BINDING PROTEIN EST1A"/>
    <property type="match status" value="1"/>
</dbReference>
<dbReference type="InParanoid" id="A0A6J2X6R8"/>
<feature type="domain" description="PIN" evidence="7">
    <location>
        <begin position="1541"/>
        <end position="1695"/>
    </location>
</feature>
<comment type="subcellular location">
    <subcellularLocation>
        <location evidence="2">Cytoplasm</location>
    </subcellularLocation>
    <subcellularLocation>
        <location evidence="1">Nucleus</location>
    </subcellularLocation>
</comment>
<dbReference type="InterPro" id="IPR019458">
    <property type="entry name" value="Est1-like_N"/>
</dbReference>
<proteinExistence type="predicted"/>
<accession>A0A6J2X6R8</accession>
<dbReference type="CDD" id="cd09885">
    <property type="entry name" value="PIN_Smg6-like"/>
    <property type="match status" value="1"/>
</dbReference>
<evidence type="ECO:0000256" key="1">
    <source>
        <dbReference type="ARBA" id="ARBA00004123"/>
    </source>
</evidence>
<feature type="region of interest" description="Disordered" evidence="6">
    <location>
        <begin position="1"/>
        <end position="222"/>
    </location>
</feature>
<feature type="compositionally biased region" description="Polar residues" evidence="6">
    <location>
        <begin position="493"/>
        <end position="508"/>
    </location>
</feature>
<feature type="compositionally biased region" description="Basic and acidic residues" evidence="6">
    <location>
        <begin position="1"/>
        <end position="19"/>
    </location>
</feature>
<feature type="compositionally biased region" description="Basic and acidic residues" evidence="6">
    <location>
        <begin position="395"/>
        <end position="459"/>
    </location>
</feature>
<dbReference type="Pfam" id="PF10374">
    <property type="entry name" value="EST1"/>
    <property type="match status" value="1"/>
</dbReference>
<evidence type="ECO:0000313" key="9">
    <source>
        <dbReference type="RefSeq" id="XP_030746867.1"/>
    </source>
</evidence>
<dbReference type="GO" id="GO:0000184">
    <property type="term" value="P:nuclear-transcribed mRNA catabolic process, nonsense-mediated decay"/>
    <property type="evidence" value="ECO:0007669"/>
    <property type="project" value="UniProtKB-KW"/>
</dbReference>
<dbReference type="InterPro" id="IPR029060">
    <property type="entry name" value="PIN-like_dom_sf"/>
</dbReference>
<evidence type="ECO:0000256" key="3">
    <source>
        <dbReference type="ARBA" id="ARBA00022490"/>
    </source>
</evidence>
<dbReference type="PANTHER" id="PTHR15696">
    <property type="entry name" value="SMG-7 SUPPRESSOR WITH MORPHOLOGICAL EFFECT ON GENITALIA PROTEIN 7"/>
    <property type="match status" value="1"/>
</dbReference>
<evidence type="ECO:0000259" key="7">
    <source>
        <dbReference type="SMART" id="SM00670"/>
    </source>
</evidence>
<dbReference type="SMART" id="SM00670">
    <property type="entry name" value="PINc"/>
    <property type="match status" value="1"/>
</dbReference>
<feature type="region of interest" description="Disordered" evidence="6">
    <location>
        <begin position="1471"/>
        <end position="1497"/>
    </location>
</feature>
<feature type="compositionally biased region" description="Basic and acidic residues" evidence="6">
    <location>
        <begin position="639"/>
        <end position="667"/>
    </location>
</feature>
<feature type="compositionally biased region" description="Polar residues" evidence="6">
    <location>
        <begin position="522"/>
        <end position="544"/>
    </location>
</feature>
<feature type="region of interest" description="Disordered" evidence="6">
    <location>
        <begin position="331"/>
        <end position="544"/>
    </location>
</feature>
<dbReference type="Gene3D" id="1.25.40.10">
    <property type="entry name" value="Tetratricopeptide repeat domain"/>
    <property type="match status" value="1"/>
</dbReference>
<organism evidence="8 9">
    <name type="scientific">Sitophilus oryzae</name>
    <name type="common">Rice weevil</name>
    <name type="synonym">Curculio oryzae</name>
    <dbReference type="NCBI Taxonomy" id="7048"/>
    <lineage>
        <taxon>Eukaryota</taxon>
        <taxon>Metazoa</taxon>
        <taxon>Ecdysozoa</taxon>
        <taxon>Arthropoda</taxon>
        <taxon>Hexapoda</taxon>
        <taxon>Insecta</taxon>
        <taxon>Pterygota</taxon>
        <taxon>Neoptera</taxon>
        <taxon>Endopterygota</taxon>
        <taxon>Coleoptera</taxon>
        <taxon>Polyphaga</taxon>
        <taxon>Cucujiformia</taxon>
        <taxon>Curculionidae</taxon>
        <taxon>Dryophthorinae</taxon>
        <taxon>Sitophilus</taxon>
    </lineage>
</organism>
<dbReference type="Gene3D" id="3.40.50.1010">
    <property type="entry name" value="5'-nuclease"/>
    <property type="match status" value="1"/>
</dbReference>
<dbReference type="GO" id="GO:0042162">
    <property type="term" value="F:telomeric DNA binding"/>
    <property type="evidence" value="ECO:0007669"/>
    <property type="project" value="TreeGrafter"/>
</dbReference>
<reference evidence="9" key="1">
    <citation type="submission" date="2025-08" db="UniProtKB">
        <authorList>
            <consortium name="RefSeq"/>
        </authorList>
    </citation>
    <scope>IDENTIFICATION</scope>
    <source>
        <tissue evidence="9">Gonads</tissue>
    </source>
</reference>
<feature type="compositionally biased region" description="Basic and acidic residues" evidence="6">
    <location>
        <begin position="375"/>
        <end position="389"/>
    </location>
</feature>
<dbReference type="OrthoDB" id="2017974at2759"/>
<dbReference type="RefSeq" id="XP_030746867.1">
    <property type="nucleotide sequence ID" value="XM_030891007.1"/>
</dbReference>
<dbReference type="InterPro" id="IPR002716">
    <property type="entry name" value="PIN_dom"/>
</dbReference>
<protein>
    <submittedName>
        <fullName evidence="9">Uncharacterized protein LOC115875527 isoform X1</fullName>
    </submittedName>
</protein>
<evidence type="ECO:0000256" key="4">
    <source>
        <dbReference type="ARBA" id="ARBA00023161"/>
    </source>
</evidence>
<feature type="compositionally biased region" description="Basic and acidic residues" evidence="6">
    <location>
        <begin position="183"/>
        <end position="196"/>
    </location>
</feature>
<dbReference type="GO" id="GO:0005737">
    <property type="term" value="C:cytoplasm"/>
    <property type="evidence" value="ECO:0007669"/>
    <property type="project" value="UniProtKB-SubCell"/>
</dbReference>
<dbReference type="Proteomes" id="UP000504635">
    <property type="component" value="Unplaced"/>
</dbReference>
<dbReference type="SUPFAM" id="SSF88723">
    <property type="entry name" value="PIN domain-like"/>
    <property type="match status" value="1"/>
</dbReference>
<feature type="compositionally biased region" description="Basic and acidic residues" evidence="6">
    <location>
        <begin position="721"/>
        <end position="737"/>
    </location>
</feature>
<dbReference type="GO" id="GO:0005697">
    <property type="term" value="C:telomerase holoenzyme complex"/>
    <property type="evidence" value="ECO:0007669"/>
    <property type="project" value="TreeGrafter"/>
</dbReference>
<feature type="compositionally biased region" description="Polar residues" evidence="6">
    <location>
        <begin position="597"/>
        <end position="623"/>
    </location>
</feature>
<keyword evidence="5" id="KW-0539">Nucleus</keyword>
<keyword evidence="8" id="KW-1185">Reference proteome</keyword>
<feature type="compositionally biased region" description="Basic and acidic residues" evidence="6">
    <location>
        <begin position="145"/>
        <end position="160"/>
    </location>
</feature>
<dbReference type="Pfam" id="PF10373">
    <property type="entry name" value="EST1_DNA_bind"/>
    <property type="match status" value="1"/>
</dbReference>
<dbReference type="KEGG" id="soy:115875527"/>
<gene>
    <name evidence="9" type="primary">LOC115875527</name>
</gene>
<evidence type="ECO:0000256" key="5">
    <source>
        <dbReference type="ARBA" id="ARBA00023242"/>
    </source>
</evidence>
<feature type="compositionally biased region" description="Basic and acidic residues" evidence="6">
    <location>
        <begin position="1101"/>
        <end position="1123"/>
    </location>
</feature>
<feature type="compositionally biased region" description="Polar residues" evidence="6">
    <location>
        <begin position="104"/>
        <end position="144"/>
    </location>
</feature>
<dbReference type="SUPFAM" id="SSF48452">
    <property type="entry name" value="TPR-like"/>
    <property type="match status" value="1"/>
</dbReference>
<evidence type="ECO:0000313" key="8">
    <source>
        <dbReference type="Proteomes" id="UP000504635"/>
    </source>
</evidence>
<feature type="compositionally biased region" description="Basic and acidic residues" evidence="6">
    <location>
        <begin position="1481"/>
        <end position="1497"/>
    </location>
</feature>
<feature type="compositionally biased region" description="Basic and acidic residues" evidence="6">
    <location>
        <begin position="469"/>
        <end position="491"/>
    </location>
</feature>
<dbReference type="Pfam" id="PF13638">
    <property type="entry name" value="PIN_4"/>
    <property type="match status" value="1"/>
</dbReference>
<keyword evidence="3" id="KW-0963">Cytoplasm</keyword>
<feature type="compositionally biased region" description="Basic and acidic residues" evidence="6">
    <location>
        <begin position="744"/>
        <end position="764"/>
    </location>
</feature>
<dbReference type="GO" id="GO:0070034">
    <property type="term" value="F:telomerase RNA binding"/>
    <property type="evidence" value="ECO:0007669"/>
    <property type="project" value="TreeGrafter"/>
</dbReference>
<feature type="region of interest" description="Disordered" evidence="6">
    <location>
        <begin position="596"/>
        <end position="809"/>
    </location>
</feature>
<dbReference type="CTD" id="23293"/>
<dbReference type="InterPro" id="IPR011990">
    <property type="entry name" value="TPR-like_helical_dom_sf"/>
</dbReference>
<feature type="compositionally biased region" description="Polar residues" evidence="6">
    <location>
        <begin position="711"/>
        <end position="720"/>
    </location>
</feature>
<dbReference type="InterPro" id="IPR045153">
    <property type="entry name" value="Est1/Ebs1-like"/>
</dbReference>
<evidence type="ECO:0000256" key="2">
    <source>
        <dbReference type="ARBA" id="ARBA00004496"/>
    </source>
</evidence>
<evidence type="ECO:0000256" key="6">
    <source>
        <dbReference type="SAM" id="MobiDB-lite"/>
    </source>
</evidence>
<dbReference type="FunFam" id="3.40.50.1010:FF:000047">
    <property type="entry name" value="Blast:Telomerase-binding protein EST1A"/>
    <property type="match status" value="1"/>
</dbReference>
<feature type="compositionally biased region" description="Polar residues" evidence="6">
    <location>
        <begin position="49"/>
        <end position="81"/>
    </location>
</feature>